<dbReference type="PROSITE" id="PS51257">
    <property type="entry name" value="PROKAR_LIPOPROTEIN"/>
    <property type="match status" value="1"/>
</dbReference>
<reference evidence="2 3" key="1">
    <citation type="submission" date="2021-03" db="EMBL/GenBank/DDBJ databases">
        <title>Sequencing the genomes of 1000 actinobacteria strains.</title>
        <authorList>
            <person name="Klenk H.-P."/>
        </authorList>
    </citation>
    <scope>NUCLEOTIDE SEQUENCE [LARGE SCALE GENOMIC DNA]</scope>
    <source>
        <strain evidence="2 3">DSM 15454</strain>
    </source>
</reference>
<dbReference type="InterPro" id="IPR019606">
    <property type="entry name" value="GerMN"/>
</dbReference>
<dbReference type="RefSeq" id="WP_209908952.1">
    <property type="nucleotide sequence ID" value="NZ_BAAAMI010000007.1"/>
</dbReference>
<protein>
    <recommendedName>
        <fullName evidence="1">GerMN domain-containing protein</fullName>
    </recommendedName>
</protein>
<dbReference type="SMART" id="SM00909">
    <property type="entry name" value="Germane"/>
    <property type="match status" value="1"/>
</dbReference>
<organism evidence="2 3">
    <name type="scientific">Paeniglutamicibacter psychrophenolicus</name>
    <dbReference type="NCBI Taxonomy" id="257454"/>
    <lineage>
        <taxon>Bacteria</taxon>
        <taxon>Bacillati</taxon>
        <taxon>Actinomycetota</taxon>
        <taxon>Actinomycetes</taxon>
        <taxon>Micrococcales</taxon>
        <taxon>Micrococcaceae</taxon>
        <taxon>Paeniglutamicibacter</taxon>
    </lineage>
</organism>
<dbReference type="EMBL" id="JAGIOE010000001">
    <property type="protein sequence ID" value="MBP2375378.1"/>
    <property type="molecule type" value="Genomic_DNA"/>
</dbReference>
<keyword evidence="3" id="KW-1185">Reference proteome</keyword>
<evidence type="ECO:0000313" key="3">
    <source>
        <dbReference type="Proteomes" id="UP000766570"/>
    </source>
</evidence>
<dbReference type="Proteomes" id="UP000766570">
    <property type="component" value="Unassembled WGS sequence"/>
</dbReference>
<dbReference type="InterPro" id="IPR059026">
    <property type="entry name" value="LpqB_N"/>
</dbReference>
<comment type="caution">
    <text evidence="2">The sequence shown here is derived from an EMBL/GenBank/DDBJ whole genome shotgun (WGS) entry which is preliminary data.</text>
</comment>
<sequence>MTRNRPTPRMLLAVLLGFVLVLTGCSQIPRNSPVQSIALDGSGTDADGNVQFNLPGPTPDATPREIVEGFIEAGIAAQDDYKTARQFLDPKQGGVWKGSVRTLVYDARPSVIPGTNPNTFTIQMEVVSEVDAAGIMTELPAHTTRAVDVALEKVDGQWRISQLPDGIMLDKASFSHVFAPQTLYFYDVSYAYAVPDVRWFPTRTGVAAVMVEALLAGPAPYLENAVVSAFPPGSSLVRSSVPIESQRATVDLKSATFLDSTELSRQQMQQQLDLSLGGLGTVRSVVMTDEQSEVKIGPKDPDFQVAEVNAPVPDTQIGVLDKALYYLKGKSLRLVGGIGDISGYDPHLPAMSPQGNRYAFLNGSLTKLVAIDEEGRSSVVATGKDLVRPSMDAHGWTWTVDNSSTTSVLAVPEDTVLNGKVRPITAGWLERAKVSSLRVSRDGARALIVSSKDGETSVTISGILRDADGAPRGFAPPKRLYPEVPVTQAVWNSDVSVIVSATSTTEKVAAEEIGLTGTRVTYLPLLGMLDLSAGPGERRPVYAETKDKIYTRVGSSWHEMEILVRDLTYPG</sequence>
<proteinExistence type="predicted"/>
<feature type="domain" description="GerMN" evidence="1">
    <location>
        <begin position="207"/>
        <end position="298"/>
    </location>
</feature>
<evidence type="ECO:0000259" key="1">
    <source>
        <dbReference type="SMART" id="SM00909"/>
    </source>
</evidence>
<gene>
    <name evidence="2" type="ORF">JOF46_003290</name>
</gene>
<dbReference type="InterPro" id="IPR018910">
    <property type="entry name" value="LpqB_C"/>
</dbReference>
<name>A0ABS4WGX9_9MICC</name>
<dbReference type="Pfam" id="PF10646">
    <property type="entry name" value="Germane"/>
    <property type="match status" value="1"/>
</dbReference>
<dbReference type="Pfam" id="PF10647">
    <property type="entry name" value="Gmad1"/>
    <property type="match status" value="1"/>
</dbReference>
<accession>A0ABS4WGX9</accession>
<dbReference type="Pfam" id="PF25976">
    <property type="entry name" value="LpqB_N"/>
    <property type="match status" value="1"/>
</dbReference>
<evidence type="ECO:0000313" key="2">
    <source>
        <dbReference type="EMBL" id="MBP2375378.1"/>
    </source>
</evidence>